<keyword evidence="3" id="KW-1185">Reference proteome</keyword>
<evidence type="ECO:0000313" key="3">
    <source>
        <dbReference type="Proteomes" id="UP000652074"/>
    </source>
</evidence>
<keyword evidence="1" id="KW-1133">Transmembrane helix</keyword>
<feature type="transmembrane region" description="Helical" evidence="1">
    <location>
        <begin position="25"/>
        <end position="43"/>
    </location>
</feature>
<name>A0ABX1MHJ2_9RHOO</name>
<proteinExistence type="predicted"/>
<dbReference type="EMBL" id="WTVR01000004">
    <property type="protein sequence ID" value="NMF87407.1"/>
    <property type="molecule type" value="Genomic_DNA"/>
</dbReference>
<gene>
    <name evidence="2" type="ORF">GPA26_02820</name>
</gene>
<comment type="caution">
    <text evidence="2">The sequence shown here is derived from an EMBL/GenBank/DDBJ whole genome shotgun (WGS) entry which is preliminary data.</text>
</comment>
<evidence type="ECO:0008006" key="4">
    <source>
        <dbReference type="Google" id="ProtNLM"/>
    </source>
</evidence>
<organism evidence="2 3">
    <name type="scientific">Aromatoleum petrolei</name>
    <dbReference type="NCBI Taxonomy" id="76116"/>
    <lineage>
        <taxon>Bacteria</taxon>
        <taxon>Pseudomonadati</taxon>
        <taxon>Pseudomonadota</taxon>
        <taxon>Betaproteobacteria</taxon>
        <taxon>Rhodocyclales</taxon>
        <taxon>Rhodocyclaceae</taxon>
        <taxon>Aromatoleum</taxon>
    </lineage>
</organism>
<keyword evidence="1" id="KW-0812">Transmembrane</keyword>
<accession>A0ABX1MHJ2</accession>
<protein>
    <recommendedName>
        <fullName evidence="4">CoxF protein</fullName>
    </recommendedName>
</protein>
<evidence type="ECO:0000313" key="2">
    <source>
        <dbReference type="EMBL" id="NMF87407.1"/>
    </source>
</evidence>
<reference evidence="2 3" key="1">
    <citation type="submission" date="2019-12" db="EMBL/GenBank/DDBJ databases">
        <title>Comparative genomics gives insights into the taxonomy of the Azoarcus-Aromatoleum group and reveals separate origins of nif in the plant-associated Azoarcus and non-plant-associated Aromatoleum sub-groups.</title>
        <authorList>
            <person name="Lafos M."/>
            <person name="Maluk M."/>
            <person name="Batista M."/>
            <person name="Junghare M."/>
            <person name="Carmona M."/>
            <person name="Faoro H."/>
            <person name="Cruz L.M."/>
            <person name="Battistoni F."/>
            <person name="De Souza E."/>
            <person name="Pedrosa F."/>
            <person name="Chen W.-M."/>
            <person name="Poole P.S."/>
            <person name="Dixon R.A."/>
            <person name="James E.K."/>
        </authorList>
    </citation>
    <scope>NUCLEOTIDE SEQUENCE [LARGE SCALE GENOMIC DNA]</scope>
    <source>
        <strain evidence="2 3">ToN1</strain>
    </source>
</reference>
<sequence>MRIEGQDAVTRSEDPVRRAANRRTALVLAAVALAFFVAALFKFKGLTP</sequence>
<dbReference type="InterPro" id="IPR047811">
    <property type="entry name" value="CytC_ox_assmbl_put"/>
</dbReference>
<dbReference type="NCBIfam" id="NF038351">
    <property type="entry name" value="cyt_ox_assem_30"/>
    <property type="match status" value="1"/>
</dbReference>
<evidence type="ECO:0000256" key="1">
    <source>
        <dbReference type="SAM" id="Phobius"/>
    </source>
</evidence>
<keyword evidence="1" id="KW-0472">Membrane</keyword>
<dbReference type="Proteomes" id="UP000652074">
    <property type="component" value="Unassembled WGS sequence"/>
</dbReference>